<evidence type="ECO:0000256" key="3">
    <source>
        <dbReference type="ARBA" id="ARBA00023163"/>
    </source>
</evidence>
<dbReference type="PANTHER" id="PTHR33204:SF18">
    <property type="entry name" value="TRANSCRIPTIONAL REGULATORY PROTEIN"/>
    <property type="match status" value="1"/>
</dbReference>
<keyword evidence="3" id="KW-0804">Transcription</keyword>
<keyword evidence="1" id="KW-0805">Transcription regulation</keyword>
<keyword evidence="6" id="KW-1185">Reference proteome</keyword>
<dbReference type="InterPro" id="IPR036527">
    <property type="entry name" value="SCP2_sterol-bd_dom_sf"/>
</dbReference>
<dbReference type="CDD" id="cd00090">
    <property type="entry name" value="HTH_ARSR"/>
    <property type="match status" value="1"/>
</dbReference>
<dbReference type="InterPro" id="IPR011991">
    <property type="entry name" value="ArsR-like_HTH"/>
</dbReference>
<dbReference type="EMBL" id="PGFF01000001">
    <property type="protein sequence ID" value="PJJ71610.1"/>
    <property type="molecule type" value="Genomic_DNA"/>
</dbReference>
<sequence length="228" mass="24510">MRTAYSIPVTAKKREDACGIARSLDVVGERWALLVVRELVFGPKRFTDLRAGLRGISQNVLSQRLRDLEAAGIVRRTLLGPPASTHAYELTAAGHALEPVLVAMARWGALTPLEPGSEMSNDAFALALKALFVPGADGFAGSVRLKLVRDAFDVRVEGEHLQVARAAGAEPAVTIEGAESVIRSVMFERRELDDALESGELRIQGDRAAAGAFLKRFALPTLPVDQTA</sequence>
<dbReference type="Gene3D" id="3.30.1050.10">
    <property type="entry name" value="SCP2 sterol-binding domain"/>
    <property type="match status" value="1"/>
</dbReference>
<dbReference type="GO" id="GO:0003677">
    <property type="term" value="F:DNA binding"/>
    <property type="evidence" value="ECO:0007669"/>
    <property type="project" value="UniProtKB-KW"/>
</dbReference>
<name>A0A2M9CIB3_9MICO</name>
<evidence type="ECO:0000256" key="1">
    <source>
        <dbReference type="ARBA" id="ARBA00023015"/>
    </source>
</evidence>
<dbReference type="InterPro" id="IPR002577">
    <property type="entry name" value="HTH_HxlR"/>
</dbReference>
<reference evidence="5 6" key="1">
    <citation type="submission" date="2017-11" db="EMBL/GenBank/DDBJ databases">
        <title>Genomic Encyclopedia of Archaeal and Bacterial Type Strains, Phase II (KMG-II): From Individual Species to Whole Genera.</title>
        <authorList>
            <person name="Goeker M."/>
        </authorList>
    </citation>
    <scope>NUCLEOTIDE SEQUENCE [LARGE SCALE GENOMIC DNA]</scope>
    <source>
        <strain evidence="5 6">DSM 27393</strain>
    </source>
</reference>
<dbReference type="Pfam" id="PF01638">
    <property type="entry name" value="HxlR"/>
    <property type="match status" value="1"/>
</dbReference>
<dbReference type="Proteomes" id="UP000228758">
    <property type="component" value="Unassembled WGS sequence"/>
</dbReference>
<dbReference type="SUPFAM" id="SSF46785">
    <property type="entry name" value="Winged helix' DNA-binding domain"/>
    <property type="match status" value="1"/>
</dbReference>
<comment type="caution">
    <text evidence="5">The sequence shown here is derived from an EMBL/GenBank/DDBJ whole genome shotgun (WGS) entry which is preliminary data.</text>
</comment>
<keyword evidence="2 5" id="KW-0238">DNA-binding</keyword>
<evidence type="ECO:0000313" key="5">
    <source>
        <dbReference type="EMBL" id="PJJ71610.1"/>
    </source>
</evidence>
<feature type="domain" description="HTH hxlR-type" evidence="4">
    <location>
        <begin position="18"/>
        <end position="116"/>
    </location>
</feature>
<dbReference type="InterPro" id="IPR036390">
    <property type="entry name" value="WH_DNA-bd_sf"/>
</dbReference>
<dbReference type="PANTHER" id="PTHR33204">
    <property type="entry name" value="TRANSCRIPTIONAL REGULATOR, MARR FAMILY"/>
    <property type="match status" value="1"/>
</dbReference>
<evidence type="ECO:0000256" key="2">
    <source>
        <dbReference type="ARBA" id="ARBA00023125"/>
    </source>
</evidence>
<evidence type="ECO:0000259" key="4">
    <source>
        <dbReference type="PROSITE" id="PS51118"/>
    </source>
</evidence>
<dbReference type="SUPFAM" id="SSF55718">
    <property type="entry name" value="SCP-like"/>
    <property type="match status" value="1"/>
</dbReference>
<proteinExistence type="predicted"/>
<gene>
    <name evidence="5" type="ORF">CLV46_1160</name>
</gene>
<dbReference type="AlphaFoldDB" id="A0A2M9CIB3"/>
<evidence type="ECO:0000313" key="6">
    <source>
        <dbReference type="Proteomes" id="UP000228758"/>
    </source>
</evidence>
<dbReference type="Gene3D" id="1.10.10.10">
    <property type="entry name" value="Winged helix-like DNA-binding domain superfamily/Winged helix DNA-binding domain"/>
    <property type="match status" value="1"/>
</dbReference>
<protein>
    <submittedName>
        <fullName evidence="5">DNA-binding HxlR family transcriptional regulator</fullName>
    </submittedName>
</protein>
<dbReference type="InterPro" id="IPR036388">
    <property type="entry name" value="WH-like_DNA-bd_sf"/>
</dbReference>
<dbReference type="PROSITE" id="PS51118">
    <property type="entry name" value="HTH_HXLR"/>
    <property type="match status" value="1"/>
</dbReference>
<accession>A0A2M9CIB3</accession>
<organism evidence="5 6">
    <name type="scientific">Diaminobutyricimonas aerilata</name>
    <dbReference type="NCBI Taxonomy" id="1162967"/>
    <lineage>
        <taxon>Bacteria</taxon>
        <taxon>Bacillati</taxon>
        <taxon>Actinomycetota</taxon>
        <taxon>Actinomycetes</taxon>
        <taxon>Micrococcales</taxon>
        <taxon>Microbacteriaceae</taxon>
        <taxon>Diaminobutyricimonas</taxon>
    </lineage>
</organism>